<dbReference type="PANTHER" id="PTHR13011">
    <property type="entry name" value="TFIIF-ALPHA"/>
    <property type="match status" value="1"/>
</dbReference>
<dbReference type="GO" id="GO:0003677">
    <property type="term" value="F:DNA binding"/>
    <property type="evidence" value="ECO:0007669"/>
    <property type="project" value="UniProtKB-KW"/>
</dbReference>
<dbReference type="InterPro" id="IPR036388">
    <property type="entry name" value="WH-like_DNA-bd_sf"/>
</dbReference>
<dbReference type="STRING" id="400682.A0A1X7VEJ8"/>
<dbReference type="AlphaFoldDB" id="A0A1X7VEJ8"/>
<dbReference type="EnsemblMetazoa" id="XM_003384673.2">
    <property type="protein sequence ID" value="XP_003384721.1"/>
    <property type="gene ID" value="LOC100640358"/>
</dbReference>
<feature type="compositionally biased region" description="Basic and acidic residues" evidence="9">
    <location>
        <begin position="379"/>
        <end position="394"/>
    </location>
</feature>
<keyword evidence="5 8" id="KW-0804">Transcription</keyword>
<name>A0A1X7VEJ8_AMPQE</name>
<dbReference type="Pfam" id="PF05793">
    <property type="entry name" value="TFIIF_alpha"/>
    <property type="match status" value="1"/>
</dbReference>
<proteinExistence type="inferred from homology"/>
<dbReference type="Proteomes" id="UP000007879">
    <property type="component" value="Unassembled WGS sequence"/>
</dbReference>
<dbReference type="InterPro" id="IPR036390">
    <property type="entry name" value="WH_DNA-bd_sf"/>
</dbReference>
<comment type="function">
    <text evidence="7 8">TFIIF is a general transcription initiation factor that binds to RNA polymerase II and helps to recruit it to the initiation complex in collaboration with TFIIB. It promotes transcription elongation.</text>
</comment>
<dbReference type="SUPFAM" id="SSF50916">
    <property type="entry name" value="Rap30/74 interaction domains"/>
    <property type="match status" value="1"/>
</dbReference>
<dbReference type="OrthoDB" id="76676at2759"/>
<evidence type="ECO:0000256" key="4">
    <source>
        <dbReference type="ARBA" id="ARBA00023125"/>
    </source>
</evidence>
<dbReference type="InterPro" id="IPR011039">
    <property type="entry name" value="TFIIF_interaction"/>
</dbReference>
<evidence type="ECO:0000256" key="9">
    <source>
        <dbReference type="SAM" id="MobiDB-lite"/>
    </source>
</evidence>
<keyword evidence="4 8" id="KW-0238">DNA-binding</keyword>
<accession>A0A1X7VEJ8</accession>
<dbReference type="InterPro" id="IPR008851">
    <property type="entry name" value="TFIIF-alpha"/>
</dbReference>
<dbReference type="Gene3D" id="1.10.10.10">
    <property type="entry name" value="Winged helix-like DNA-binding domain superfamily/Winged helix DNA-binding domain"/>
    <property type="match status" value="1"/>
</dbReference>
<dbReference type="GO" id="GO:0001096">
    <property type="term" value="F:TFIIF-class transcription factor complex binding"/>
    <property type="evidence" value="ECO:0007669"/>
    <property type="project" value="TreeGrafter"/>
</dbReference>
<feature type="region of interest" description="Disordered" evidence="9">
    <location>
        <begin position="176"/>
        <end position="394"/>
    </location>
</feature>
<dbReference type="SUPFAM" id="SSF46785">
    <property type="entry name" value="Winged helix' DNA-binding domain"/>
    <property type="match status" value="1"/>
</dbReference>
<feature type="compositionally biased region" description="Acidic residues" evidence="9">
    <location>
        <begin position="330"/>
        <end position="343"/>
    </location>
</feature>
<feature type="compositionally biased region" description="Acidic residues" evidence="9">
    <location>
        <begin position="241"/>
        <end position="256"/>
    </location>
</feature>
<gene>
    <name evidence="10" type="primary">100640358</name>
</gene>
<keyword evidence="11" id="KW-1185">Reference proteome</keyword>
<evidence type="ECO:0000313" key="10">
    <source>
        <dbReference type="EnsemblMetazoa" id="Aqu2.1.38144_001"/>
    </source>
</evidence>
<sequence length="462" mass="52588">MATQEYSVKLGNPDNKEYNIMRFKPPHNCDLQQLTNPKLDRQETKEQDEGKVERVLEGEGTEYRQKEREDAKRRRRGFRARKANPADQPWILREHKKGGKHFIGRKEGGINSSASYYLLSLGANNSFEAYPISNWYNFVPPVKYNYLNDEEAEERFEKRHKTLNYFSIMMSKRIKEKTEDETDPLTVTSKAAKDSDSEAEFSSVGSDTDDKPKSSSKGKKGKKGDSKKKRKASAAVKNDDSEAGEETDEGDMESQEMDYYSTTSSDGEEERLLKEVKEQPRDDAEVERKEEGGIDEVFGDKSSSSSDEGEDLTESGKELKAIIRKQEPVKEEEEEELESEEESKESNQKTSSPSKGSAGSTKRVLESPSVEGPSKKKIRKEEEEKQPIRPDRITTHEVYKYLSRKPMTSKALMKKFIKLKPEMDKDSITGALAAILNSSMSLIETQVVDKKKRYSIRSKGDS</sequence>
<evidence type="ECO:0000256" key="7">
    <source>
        <dbReference type="ARBA" id="ARBA00025232"/>
    </source>
</evidence>
<keyword evidence="3 8" id="KW-0805">Transcription regulation</keyword>
<reference evidence="10" key="2">
    <citation type="submission" date="2017-05" db="UniProtKB">
        <authorList>
            <consortium name="EnsemblMetazoa"/>
        </authorList>
    </citation>
    <scope>IDENTIFICATION</scope>
</reference>
<dbReference type="GO" id="GO:0005674">
    <property type="term" value="C:transcription factor TFIIF complex"/>
    <property type="evidence" value="ECO:0007669"/>
    <property type="project" value="TreeGrafter"/>
</dbReference>
<feature type="region of interest" description="Disordered" evidence="9">
    <location>
        <begin position="27"/>
        <end position="84"/>
    </location>
</feature>
<dbReference type="EnsemblMetazoa" id="Aqu2.1.38144_001">
    <property type="protein sequence ID" value="Aqu2.1.38144_001"/>
    <property type="gene ID" value="Aqu2.1.38144"/>
</dbReference>
<comment type="similarity">
    <text evidence="2 8">Belongs to the TFIIF alpha subunit family.</text>
</comment>
<feature type="compositionally biased region" description="Basic and acidic residues" evidence="9">
    <location>
        <begin position="314"/>
        <end position="329"/>
    </location>
</feature>
<dbReference type="GO" id="GO:0006367">
    <property type="term" value="P:transcription initiation at RNA polymerase II promoter"/>
    <property type="evidence" value="ECO:0007669"/>
    <property type="project" value="InterPro"/>
</dbReference>
<dbReference type="GO" id="GO:0032968">
    <property type="term" value="P:positive regulation of transcription elongation by RNA polymerase II"/>
    <property type="evidence" value="ECO:0007669"/>
    <property type="project" value="InterPro"/>
</dbReference>
<evidence type="ECO:0000256" key="6">
    <source>
        <dbReference type="ARBA" id="ARBA00023242"/>
    </source>
</evidence>
<feature type="compositionally biased region" description="Basic and acidic residues" evidence="9">
    <location>
        <begin position="270"/>
        <end position="292"/>
    </location>
</feature>
<keyword evidence="6 8" id="KW-0539">Nucleus</keyword>
<evidence type="ECO:0000256" key="3">
    <source>
        <dbReference type="ARBA" id="ARBA00023015"/>
    </source>
</evidence>
<dbReference type="PANTHER" id="PTHR13011:SF0">
    <property type="entry name" value="GENERAL TRANSCRIPTION FACTOR IIF SUBUNIT 1"/>
    <property type="match status" value="1"/>
</dbReference>
<evidence type="ECO:0000256" key="2">
    <source>
        <dbReference type="ARBA" id="ARBA00005249"/>
    </source>
</evidence>
<evidence type="ECO:0000256" key="1">
    <source>
        <dbReference type="ARBA" id="ARBA00004123"/>
    </source>
</evidence>
<feature type="compositionally biased region" description="Basic residues" evidence="9">
    <location>
        <begin position="214"/>
        <end position="232"/>
    </location>
</feature>
<feature type="compositionally biased region" description="Basic and acidic residues" evidence="9">
    <location>
        <begin position="38"/>
        <end position="72"/>
    </location>
</feature>
<evidence type="ECO:0000313" key="11">
    <source>
        <dbReference type="Proteomes" id="UP000007879"/>
    </source>
</evidence>
<evidence type="ECO:0000256" key="8">
    <source>
        <dbReference type="RuleBase" id="RU366044"/>
    </source>
</evidence>
<dbReference type="eggNOG" id="KOG2393">
    <property type="taxonomic scope" value="Eukaryota"/>
</dbReference>
<feature type="compositionally biased region" description="Basic residues" evidence="9">
    <location>
        <begin position="73"/>
        <end position="82"/>
    </location>
</feature>
<feature type="compositionally biased region" description="Polar residues" evidence="9">
    <location>
        <begin position="348"/>
        <end position="360"/>
    </location>
</feature>
<evidence type="ECO:0000256" key="5">
    <source>
        <dbReference type="ARBA" id="ARBA00023163"/>
    </source>
</evidence>
<dbReference type="InParanoid" id="A0A1X7VEJ8"/>
<dbReference type="GO" id="GO:0016251">
    <property type="term" value="F:RNA polymerase II general transcription initiation factor activity"/>
    <property type="evidence" value="ECO:0007669"/>
    <property type="project" value="TreeGrafter"/>
</dbReference>
<dbReference type="KEGG" id="aqu:100640358"/>
<comment type="subcellular location">
    <subcellularLocation>
        <location evidence="1 8">Nucleus</location>
    </subcellularLocation>
</comment>
<reference evidence="11" key="1">
    <citation type="journal article" date="2010" name="Nature">
        <title>The Amphimedon queenslandica genome and the evolution of animal complexity.</title>
        <authorList>
            <person name="Srivastava M."/>
            <person name="Simakov O."/>
            <person name="Chapman J."/>
            <person name="Fahey B."/>
            <person name="Gauthier M.E."/>
            <person name="Mitros T."/>
            <person name="Richards G.S."/>
            <person name="Conaco C."/>
            <person name="Dacre M."/>
            <person name="Hellsten U."/>
            <person name="Larroux C."/>
            <person name="Putnam N.H."/>
            <person name="Stanke M."/>
            <person name="Adamska M."/>
            <person name="Darling A."/>
            <person name="Degnan S.M."/>
            <person name="Oakley T.H."/>
            <person name="Plachetzki D.C."/>
            <person name="Zhai Y."/>
            <person name="Adamski M."/>
            <person name="Calcino A."/>
            <person name="Cummins S.F."/>
            <person name="Goodstein D.M."/>
            <person name="Harris C."/>
            <person name="Jackson D.J."/>
            <person name="Leys S.P."/>
            <person name="Shu S."/>
            <person name="Woodcroft B.J."/>
            <person name="Vervoort M."/>
            <person name="Kosik K.S."/>
            <person name="Manning G."/>
            <person name="Degnan B.M."/>
            <person name="Rokhsar D.S."/>
        </authorList>
    </citation>
    <scope>NUCLEOTIDE SEQUENCE [LARGE SCALE GENOMIC DNA]</scope>
</reference>
<protein>
    <recommendedName>
        <fullName evidence="8">Transcription initiation factor IIF subunit alpha</fullName>
    </recommendedName>
</protein>
<organism evidence="10">
    <name type="scientific">Amphimedon queenslandica</name>
    <name type="common">Sponge</name>
    <dbReference type="NCBI Taxonomy" id="400682"/>
    <lineage>
        <taxon>Eukaryota</taxon>
        <taxon>Metazoa</taxon>
        <taxon>Porifera</taxon>
        <taxon>Demospongiae</taxon>
        <taxon>Heteroscleromorpha</taxon>
        <taxon>Haplosclerida</taxon>
        <taxon>Niphatidae</taxon>
        <taxon>Amphimedon</taxon>
    </lineage>
</organism>